<dbReference type="KEGG" id="bxe:Bxe_B1157"/>
<evidence type="ECO:0000256" key="2">
    <source>
        <dbReference type="ARBA" id="ARBA00022692"/>
    </source>
</evidence>
<evidence type="ECO:0000256" key="5">
    <source>
        <dbReference type="SAM" id="Phobius"/>
    </source>
</evidence>
<keyword evidence="8" id="KW-1185">Reference proteome</keyword>
<accession>Q13M90</accession>
<feature type="transmembrane region" description="Helical" evidence="5">
    <location>
        <begin position="136"/>
        <end position="158"/>
    </location>
</feature>
<dbReference type="AlphaFoldDB" id="Q13M90"/>
<protein>
    <submittedName>
        <fullName evidence="7">Membrane protein</fullName>
    </submittedName>
</protein>
<keyword evidence="2 5" id="KW-0812">Transmembrane</keyword>
<proteinExistence type="predicted"/>
<name>Q13M90_PARXL</name>
<dbReference type="STRING" id="266265.Bxe_B1157"/>
<organism evidence="7 8">
    <name type="scientific">Paraburkholderia xenovorans (strain LB400)</name>
    <dbReference type="NCBI Taxonomy" id="266265"/>
    <lineage>
        <taxon>Bacteria</taxon>
        <taxon>Pseudomonadati</taxon>
        <taxon>Pseudomonadota</taxon>
        <taxon>Betaproteobacteria</taxon>
        <taxon>Burkholderiales</taxon>
        <taxon>Burkholderiaceae</taxon>
        <taxon>Paraburkholderia</taxon>
    </lineage>
</organism>
<dbReference type="Pfam" id="PF13515">
    <property type="entry name" value="FUSC_2"/>
    <property type="match status" value="1"/>
</dbReference>
<feature type="transmembrane region" description="Helical" evidence="5">
    <location>
        <begin position="204"/>
        <end position="227"/>
    </location>
</feature>
<keyword evidence="3 5" id="KW-1133">Transmembrane helix</keyword>
<gene>
    <name evidence="7" type="ORF">Bxe_B1157</name>
</gene>
<evidence type="ECO:0000259" key="6">
    <source>
        <dbReference type="Pfam" id="PF13515"/>
    </source>
</evidence>
<sequence length="238" mass="25506">MVRRVDTQRFLICTGSHRFARAGEPASARRKLKSLEYGTLLLQQGFSHSMTLRDDPIRTARASAANSLFAFLKSLPPGERLIEGGFMAVQAVAGASLAFAIGRALHTEQAFWACITAIAVSQHSYIDTRNLSRDQFIGAMVGGLCGLVGTTLGAGYFAAYAATVGVAIIMCWILNVGSAARLGGITATIMLLVPGMGPAWDKALLRLGEVTLGTVCALLVAFLMSWIEERWFGKPHKT</sequence>
<evidence type="ECO:0000313" key="7">
    <source>
        <dbReference type="EMBL" id="ABE34799.1"/>
    </source>
</evidence>
<feature type="transmembrane region" description="Helical" evidence="5">
    <location>
        <begin position="164"/>
        <end position="192"/>
    </location>
</feature>
<dbReference type="EMBL" id="CP000271">
    <property type="protein sequence ID" value="ABE34799.1"/>
    <property type="molecule type" value="Genomic_DNA"/>
</dbReference>
<feature type="domain" description="Integral membrane bound transporter" evidence="6">
    <location>
        <begin position="97"/>
        <end position="220"/>
    </location>
</feature>
<comment type="subcellular location">
    <subcellularLocation>
        <location evidence="1">Membrane</location>
        <topology evidence="1">Multi-pass membrane protein</topology>
    </subcellularLocation>
</comment>
<reference evidence="7 8" key="1">
    <citation type="journal article" date="2006" name="Proc. Natl. Acad. Sci. U.S.A.">
        <title>Burkholderia xenovorans LB400 harbors a multi-replicon, 9.73-Mbp genome shaped for versatility.</title>
        <authorList>
            <person name="Chain P.S."/>
            <person name="Denef V.J."/>
            <person name="Konstantinidis K.T."/>
            <person name="Vergez L.M."/>
            <person name="Agullo L."/>
            <person name="Reyes V.L."/>
            <person name="Hauser L."/>
            <person name="Cordova M."/>
            <person name="Gomez L."/>
            <person name="Gonzalez M."/>
            <person name="Land M."/>
            <person name="Lao V."/>
            <person name="Larimer F."/>
            <person name="LiPuma J.J."/>
            <person name="Mahenthiralingam E."/>
            <person name="Malfatti S.A."/>
            <person name="Marx C.J."/>
            <person name="Parnell J.J."/>
            <person name="Ramette A."/>
            <person name="Richardson P."/>
            <person name="Seeger M."/>
            <person name="Smith D."/>
            <person name="Spilker T."/>
            <person name="Sul W.J."/>
            <person name="Tsoi T.V."/>
            <person name="Ulrich L.E."/>
            <person name="Zhulin I.B."/>
            <person name="Tiedje J.M."/>
        </authorList>
    </citation>
    <scope>NUCLEOTIDE SEQUENCE [LARGE SCALE GENOMIC DNA]</scope>
    <source>
        <strain evidence="7 8">LB400</strain>
    </source>
</reference>
<evidence type="ECO:0000313" key="8">
    <source>
        <dbReference type="Proteomes" id="UP000001817"/>
    </source>
</evidence>
<dbReference type="Proteomes" id="UP000001817">
    <property type="component" value="Chromosome 2"/>
</dbReference>
<dbReference type="GO" id="GO:0016020">
    <property type="term" value="C:membrane"/>
    <property type="evidence" value="ECO:0007669"/>
    <property type="project" value="UniProtKB-SubCell"/>
</dbReference>
<evidence type="ECO:0000256" key="1">
    <source>
        <dbReference type="ARBA" id="ARBA00004141"/>
    </source>
</evidence>
<dbReference type="eggNOG" id="COG4129">
    <property type="taxonomic scope" value="Bacteria"/>
</dbReference>
<dbReference type="InterPro" id="IPR049453">
    <property type="entry name" value="Memb_transporter_dom"/>
</dbReference>
<keyword evidence="4 5" id="KW-0472">Membrane</keyword>
<evidence type="ECO:0000256" key="3">
    <source>
        <dbReference type="ARBA" id="ARBA00022989"/>
    </source>
</evidence>
<evidence type="ECO:0000256" key="4">
    <source>
        <dbReference type="ARBA" id="ARBA00023136"/>
    </source>
</evidence>